<dbReference type="Proteomes" id="UP000010809">
    <property type="component" value="Chromosome"/>
</dbReference>
<feature type="transmembrane region" description="Helical" evidence="6">
    <location>
        <begin position="133"/>
        <end position="155"/>
    </location>
</feature>
<sequence length="488" mass="52661">MANPHSVIARAKNQIRRLLPKNRFARSVSVLAGGTAAGQIIVVAASPILTRLYTPEDFGLLAVYAALLGIVAVIASLRYQLAIPLPESDEEAASIAVLSLLVIASMTALSALIVWFWGSSVAMLLNVPALEPYMWLLPVGLALMGMYQVFSYWAIRVKAFTKIARTKLTQALSTVGVQLGAFTLGPLALLLGQITGHAAGATTLASLAVRRKWAAFRQVRLTNICSAARRYRRFPIYSTWGAMFNTASAQLPLLLFAFLFSATAAGLYMLAHRVLAMPSSLIGKAIGDVFFSQGADARRKGTLGVLVASIHGKLAHIAMPPMVLLVVAGPELFGIAFGADWRIAGEFARWMAPWIYLQFITSPLSLLFPILEKQMHEVFFQGALLISRLGALLVGAWLGDLMAAVILFSLASTVNYLAVLAWEIRISGNAWHDLYSPSIKSGALSLVLVSPLIIVQWTALPTAFWFAALMLTSAGIAGRYFCLGRAAW</sequence>
<evidence type="ECO:0000256" key="2">
    <source>
        <dbReference type="ARBA" id="ARBA00022475"/>
    </source>
</evidence>
<dbReference type="PATRIC" id="fig|1255043.3.peg.698"/>
<feature type="transmembrane region" description="Helical" evidence="6">
    <location>
        <begin position="351"/>
        <end position="371"/>
    </location>
</feature>
<feature type="transmembrane region" description="Helical" evidence="6">
    <location>
        <begin position="434"/>
        <end position="457"/>
    </location>
</feature>
<dbReference type="PANTHER" id="PTHR30250">
    <property type="entry name" value="PST FAMILY PREDICTED COLANIC ACID TRANSPORTER"/>
    <property type="match status" value="1"/>
</dbReference>
<dbReference type="STRING" id="1255043.TVNIR_0692"/>
<dbReference type="GO" id="GO:0005886">
    <property type="term" value="C:plasma membrane"/>
    <property type="evidence" value="ECO:0007669"/>
    <property type="project" value="UniProtKB-SubCell"/>
</dbReference>
<feature type="transmembrane region" description="Helical" evidence="6">
    <location>
        <begin position="93"/>
        <end position="118"/>
    </location>
</feature>
<evidence type="ECO:0000313" key="8">
    <source>
        <dbReference type="Proteomes" id="UP000010809"/>
    </source>
</evidence>
<dbReference type="AlphaFoldDB" id="L0DS40"/>
<feature type="transmembrane region" description="Helical" evidence="6">
    <location>
        <begin position="175"/>
        <end position="194"/>
    </location>
</feature>
<accession>L0DS40</accession>
<gene>
    <name evidence="7" type="ordered locus">TVNIR_0692</name>
</gene>
<feature type="transmembrane region" description="Helical" evidence="6">
    <location>
        <begin position="24"/>
        <end position="49"/>
    </location>
</feature>
<proteinExistence type="predicted"/>
<feature type="transmembrane region" description="Helical" evidence="6">
    <location>
        <begin position="61"/>
        <end position="81"/>
    </location>
</feature>
<feature type="transmembrane region" description="Helical" evidence="6">
    <location>
        <begin position="378"/>
        <end position="398"/>
    </location>
</feature>
<dbReference type="PANTHER" id="PTHR30250:SF28">
    <property type="entry name" value="POLYSACCHARIDE BIOSYNTHESIS PROTEIN"/>
    <property type="match status" value="1"/>
</dbReference>
<comment type="subcellular location">
    <subcellularLocation>
        <location evidence="1">Cell membrane</location>
        <topology evidence="1">Multi-pass membrane protein</topology>
    </subcellularLocation>
</comment>
<feature type="transmembrane region" description="Helical" evidence="6">
    <location>
        <begin position="253"/>
        <end position="271"/>
    </location>
</feature>
<feature type="transmembrane region" description="Helical" evidence="6">
    <location>
        <begin position="404"/>
        <end position="422"/>
    </location>
</feature>
<keyword evidence="3 6" id="KW-0812">Transmembrane</keyword>
<dbReference type="Pfam" id="PF13440">
    <property type="entry name" value="Polysacc_synt_3"/>
    <property type="match status" value="1"/>
</dbReference>
<protein>
    <submittedName>
        <fullName evidence="7">O-antigen flippase Wzx</fullName>
    </submittedName>
</protein>
<reference evidence="7" key="1">
    <citation type="submission" date="2015-12" db="EMBL/GenBank/DDBJ databases">
        <authorList>
            <person name="Tikhonova T.V."/>
            <person name="Pavlov A.R."/>
            <person name="Beletsky A.V."/>
            <person name="Mardanov A.V."/>
            <person name="Sorokin D.Y."/>
            <person name="Ravin N.V."/>
            <person name="Popov V.O."/>
        </authorList>
    </citation>
    <scope>NUCLEOTIDE SEQUENCE</scope>
    <source>
        <strain evidence="7">DSM 14787</strain>
    </source>
</reference>
<feature type="transmembrane region" description="Helical" evidence="6">
    <location>
        <begin position="322"/>
        <end position="339"/>
    </location>
</feature>
<evidence type="ECO:0000256" key="5">
    <source>
        <dbReference type="ARBA" id="ARBA00023136"/>
    </source>
</evidence>
<dbReference type="eggNOG" id="COG2244">
    <property type="taxonomic scope" value="Bacteria"/>
</dbReference>
<dbReference type="InterPro" id="IPR050833">
    <property type="entry name" value="Poly_Biosynth_Transport"/>
</dbReference>
<dbReference type="EMBL" id="CP003989">
    <property type="protein sequence ID" value="AGA32389.1"/>
    <property type="molecule type" value="Genomic_DNA"/>
</dbReference>
<dbReference type="KEGG" id="tni:TVNIR_0692"/>
<keyword evidence="8" id="KW-1185">Reference proteome</keyword>
<name>L0DS40_THIND</name>
<evidence type="ECO:0000313" key="7">
    <source>
        <dbReference type="EMBL" id="AGA32389.1"/>
    </source>
</evidence>
<evidence type="ECO:0000256" key="6">
    <source>
        <dbReference type="SAM" id="Phobius"/>
    </source>
</evidence>
<feature type="transmembrane region" description="Helical" evidence="6">
    <location>
        <begin position="463"/>
        <end position="482"/>
    </location>
</feature>
<evidence type="ECO:0000256" key="4">
    <source>
        <dbReference type="ARBA" id="ARBA00022989"/>
    </source>
</evidence>
<evidence type="ECO:0000256" key="1">
    <source>
        <dbReference type="ARBA" id="ARBA00004651"/>
    </source>
</evidence>
<keyword evidence="2" id="KW-1003">Cell membrane</keyword>
<keyword evidence="4 6" id="KW-1133">Transmembrane helix</keyword>
<keyword evidence="5 6" id="KW-0472">Membrane</keyword>
<evidence type="ECO:0000256" key="3">
    <source>
        <dbReference type="ARBA" id="ARBA00022692"/>
    </source>
</evidence>
<organism evidence="7 8">
    <name type="scientific">Thioalkalivibrio nitratireducens (strain DSM 14787 / UNIQEM 213 / ALEN2)</name>
    <dbReference type="NCBI Taxonomy" id="1255043"/>
    <lineage>
        <taxon>Bacteria</taxon>
        <taxon>Pseudomonadati</taxon>
        <taxon>Pseudomonadota</taxon>
        <taxon>Gammaproteobacteria</taxon>
        <taxon>Chromatiales</taxon>
        <taxon>Ectothiorhodospiraceae</taxon>
        <taxon>Thioalkalivibrio</taxon>
    </lineage>
</organism>
<dbReference type="HOGENOM" id="CLU_037830_1_0_6"/>